<dbReference type="Proteomes" id="UP000294881">
    <property type="component" value="Unassembled WGS sequence"/>
</dbReference>
<feature type="transmembrane region" description="Helical" evidence="6">
    <location>
        <begin position="103"/>
        <end position="125"/>
    </location>
</feature>
<dbReference type="PANTHER" id="PTHR32322">
    <property type="entry name" value="INNER MEMBRANE TRANSPORTER"/>
    <property type="match status" value="1"/>
</dbReference>
<evidence type="ECO:0000313" key="9">
    <source>
        <dbReference type="Proteomes" id="UP000294881"/>
    </source>
</evidence>
<organism evidence="8 9">
    <name type="scientific">Camelimonas lactis</name>
    <dbReference type="NCBI Taxonomy" id="659006"/>
    <lineage>
        <taxon>Bacteria</taxon>
        <taxon>Pseudomonadati</taxon>
        <taxon>Pseudomonadota</taxon>
        <taxon>Alphaproteobacteria</taxon>
        <taxon>Hyphomicrobiales</taxon>
        <taxon>Chelatococcaceae</taxon>
        <taxon>Camelimonas</taxon>
    </lineage>
</organism>
<name>A0A4R2GS61_9HYPH</name>
<keyword evidence="2" id="KW-1003">Cell membrane</keyword>
<feature type="transmembrane region" description="Helical" evidence="6">
    <location>
        <begin position="220"/>
        <end position="243"/>
    </location>
</feature>
<keyword evidence="5 6" id="KW-0472">Membrane</keyword>
<evidence type="ECO:0000256" key="3">
    <source>
        <dbReference type="ARBA" id="ARBA00022692"/>
    </source>
</evidence>
<comment type="caution">
    <text evidence="8">The sequence shown here is derived from an EMBL/GenBank/DDBJ whole genome shotgun (WGS) entry which is preliminary data.</text>
</comment>
<dbReference type="InterPro" id="IPR037185">
    <property type="entry name" value="EmrE-like"/>
</dbReference>
<dbReference type="SUPFAM" id="SSF103481">
    <property type="entry name" value="Multidrug resistance efflux transporter EmrE"/>
    <property type="match status" value="2"/>
</dbReference>
<feature type="transmembrane region" description="Helical" evidence="6">
    <location>
        <begin position="20"/>
        <end position="41"/>
    </location>
</feature>
<proteinExistence type="predicted"/>
<evidence type="ECO:0000256" key="6">
    <source>
        <dbReference type="SAM" id="Phobius"/>
    </source>
</evidence>
<dbReference type="InterPro" id="IPR050638">
    <property type="entry name" value="AA-Vitamin_Transporters"/>
</dbReference>
<protein>
    <submittedName>
        <fullName evidence="8">Drug/metabolite transporter (DMT)-like permease</fullName>
    </submittedName>
</protein>
<dbReference type="GO" id="GO:0005886">
    <property type="term" value="C:plasma membrane"/>
    <property type="evidence" value="ECO:0007669"/>
    <property type="project" value="UniProtKB-SubCell"/>
</dbReference>
<dbReference type="RefSeq" id="WP_245514348.1">
    <property type="nucleotide sequence ID" value="NZ_JBHUNN010000001.1"/>
</dbReference>
<dbReference type="InterPro" id="IPR000620">
    <property type="entry name" value="EamA_dom"/>
</dbReference>
<feature type="domain" description="EamA" evidence="7">
    <location>
        <begin position="19"/>
        <end position="151"/>
    </location>
</feature>
<keyword evidence="9" id="KW-1185">Reference proteome</keyword>
<keyword evidence="4 6" id="KW-1133">Transmembrane helix</keyword>
<accession>A0A4R2GS61</accession>
<feature type="transmembrane region" description="Helical" evidence="6">
    <location>
        <begin position="282"/>
        <end position="300"/>
    </location>
</feature>
<comment type="subcellular location">
    <subcellularLocation>
        <location evidence="1">Cell membrane</location>
        <topology evidence="1">Multi-pass membrane protein</topology>
    </subcellularLocation>
</comment>
<sequence>MTSETDATDMDAARARLTGLTCLGITAVGWGLNWPLMKILLRDWPPLFSRGLAGVAAACILAAIAASRGQSLAAPRAIIPQLLFASFTNVFAWMGLTTVAMKFIPVSEGALIVYTMPIWTLLLAWPLRNMRPALRDVAAVVLGLAGVALLLGGGGGAPFSGDRLLGIGLSLAAAILFALGNILNRKPLPLPPLAAVAWQVGLGCLVMLVLGMVFEGPRYLELSAAGLACLVYMMLIPMAVCYLSWFETLRRLPPAGASAGMLLVPVIATVAAAVALGEPLGVREMAAIGLTLGGVALALGRV</sequence>
<evidence type="ECO:0000256" key="5">
    <source>
        <dbReference type="ARBA" id="ARBA00023136"/>
    </source>
</evidence>
<feature type="transmembrane region" description="Helical" evidence="6">
    <location>
        <begin position="47"/>
        <end position="66"/>
    </location>
</feature>
<dbReference type="Pfam" id="PF00892">
    <property type="entry name" value="EamA"/>
    <property type="match status" value="2"/>
</dbReference>
<feature type="transmembrane region" description="Helical" evidence="6">
    <location>
        <begin position="164"/>
        <end position="183"/>
    </location>
</feature>
<dbReference type="EMBL" id="SLWL01000008">
    <property type="protein sequence ID" value="TCO12747.1"/>
    <property type="molecule type" value="Genomic_DNA"/>
</dbReference>
<feature type="transmembrane region" description="Helical" evidence="6">
    <location>
        <begin position="78"/>
        <end position="97"/>
    </location>
</feature>
<feature type="transmembrane region" description="Helical" evidence="6">
    <location>
        <begin position="255"/>
        <end position="276"/>
    </location>
</feature>
<evidence type="ECO:0000313" key="8">
    <source>
        <dbReference type="EMBL" id="TCO12747.1"/>
    </source>
</evidence>
<evidence type="ECO:0000259" key="7">
    <source>
        <dbReference type="Pfam" id="PF00892"/>
    </source>
</evidence>
<dbReference type="PANTHER" id="PTHR32322:SF18">
    <property type="entry name" value="S-ADENOSYLMETHIONINE_S-ADENOSYLHOMOCYSTEINE TRANSPORTER"/>
    <property type="match status" value="1"/>
</dbReference>
<keyword evidence="3 6" id="KW-0812">Transmembrane</keyword>
<gene>
    <name evidence="8" type="ORF">EV666_10870</name>
</gene>
<reference evidence="8 9" key="1">
    <citation type="submission" date="2019-03" db="EMBL/GenBank/DDBJ databases">
        <title>Genomic Encyclopedia of Type Strains, Phase IV (KMG-IV): sequencing the most valuable type-strain genomes for metagenomic binning, comparative biology and taxonomic classification.</title>
        <authorList>
            <person name="Goeker M."/>
        </authorList>
    </citation>
    <scope>NUCLEOTIDE SEQUENCE [LARGE SCALE GENOMIC DNA]</scope>
    <source>
        <strain evidence="8 9">DSM 22958</strain>
    </source>
</reference>
<feature type="transmembrane region" description="Helical" evidence="6">
    <location>
        <begin position="137"/>
        <end position="158"/>
    </location>
</feature>
<feature type="domain" description="EamA" evidence="7">
    <location>
        <begin position="165"/>
        <end position="299"/>
    </location>
</feature>
<evidence type="ECO:0000256" key="1">
    <source>
        <dbReference type="ARBA" id="ARBA00004651"/>
    </source>
</evidence>
<dbReference type="AlphaFoldDB" id="A0A4R2GS61"/>
<evidence type="ECO:0000256" key="2">
    <source>
        <dbReference type="ARBA" id="ARBA00022475"/>
    </source>
</evidence>
<feature type="transmembrane region" description="Helical" evidence="6">
    <location>
        <begin position="195"/>
        <end position="214"/>
    </location>
</feature>
<evidence type="ECO:0000256" key="4">
    <source>
        <dbReference type="ARBA" id="ARBA00022989"/>
    </source>
</evidence>